<keyword evidence="8" id="KW-0902">Two-component regulatory system</keyword>
<keyword evidence="6 11" id="KW-0418">Kinase</keyword>
<dbReference type="PANTHER" id="PTHR43065">
    <property type="entry name" value="SENSOR HISTIDINE KINASE"/>
    <property type="match status" value="1"/>
</dbReference>
<keyword evidence="4" id="KW-0808">Transferase</keyword>
<comment type="caution">
    <text evidence="11">The sequence shown here is derived from an EMBL/GenBank/DDBJ whole genome shotgun (WGS) entry which is preliminary data.</text>
</comment>
<feature type="transmembrane region" description="Helical" evidence="9">
    <location>
        <begin position="193"/>
        <end position="212"/>
    </location>
</feature>
<evidence type="ECO:0000256" key="7">
    <source>
        <dbReference type="ARBA" id="ARBA00022840"/>
    </source>
</evidence>
<evidence type="ECO:0000256" key="1">
    <source>
        <dbReference type="ARBA" id="ARBA00000085"/>
    </source>
</evidence>
<reference evidence="11 12" key="1">
    <citation type="submission" date="2017-12" db="EMBL/GenBank/DDBJ databases">
        <title>Taxonomic description and draft genome of Pradoshia cofamensis Gen. nov., sp. nov., a thermotolerant bacillale isolated from anterior gut of earthworm Eisenia fetida.</title>
        <authorList>
            <person name="Saha T."/>
            <person name="Chakraborty R."/>
        </authorList>
    </citation>
    <scope>NUCLEOTIDE SEQUENCE [LARGE SCALE GENOMIC DNA]</scope>
    <source>
        <strain evidence="11 12">EAG3</strain>
    </source>
</reference>
<feature type="transmembrane region" description="Helical" evidence="9">
    <location>
        <begin position="161"/>
        <end position="181"/>
    </location>
</feature>
<dbReference type="CDD" id="cd00082">
    <property type="entry name" value="HisKA"/>
    <property type="match status" value="1"/>
</dbReference>
<feature type="transmembrane region" description="Helical" evidence="9">
    <location>
        <begin position="61"/>
        <end position="82"/>
    </location>
</feature>
<dbReference type="PROSITE" id="PS50109">
    <property type="entry name" value="HIS_KIN"/>
    <property type="match status" value="1"/>
</dbReference>
<dbReference type="InterPro" id="IPR003594">
    <property type="entry name" value="HATPase_dom"/>
</dbReference>
<dbReference type="AlphaFoldDB" id="A0A2S7MZN9"/>
<dbReference type="GO" id="GO:0005524">
    <property type="term" value="F:ATP binding"/>
    <property type="evidence" value="ECO:0007669"/>
    <property type="project" value="UniProtKB-KW"/>
</dbReference>
<dbReference type="SUPFAM" id="SSF55874">
    <property type="entry name" value="ATPase domain of HSP90 chaperone/DNA topoisomerase II/histidine kinase"/>
    <property type="match status" value="1"/>
</dbReference>
<sequence length="481" mass="54805">MEYIIKCRRKEKGLEYRKTKYITVRIFRKKCHFTFTLHKFSTKLHYMPTYFKREKNMINDLVESCIINLFIILICVQINHFWHVKREAVENNNYLAVFITLACSLSINRLFFVSEINSSLSLHAGDLVIIIGILYGRAWIGTMLFILLVAVSAVIHPLQGLYAFLASLPALLMTLYLRKIYVKIPIKKKYTQAVLISLISSISSLSLANIFFSDEWIWFDSLLYMLVYVGGLLVLVYYIESLKRSRMLKREIINTEKLQAVSHLAASISHEVRNPLTATKGFLQLLKSDDNLSKEKKQQFIDIAISELNRAENIINDYLAFAKPSMELQETIEIQSEVLKVIEIVKPLANMNAVFIQCHVPIFYVNGEKHLFQQCFVNLVKNAIESMHNGGVLLVKAQLAKNGKGVNITISDTGIGMDDEQLGRLGEPYFSTKGVKGTGLGMVAVYRIVKSMHGSIRVKSKPLEGTTFTIYLPGHPEHPEQ</sequence>
<organism evidence="11 12">
    <name type="scientific">Pradoshia eiseniae</name>
    <dbReference type="NCBI Taxonomy" id="2064768"/>
    <lineage>
        <taxon>Bacteria</taxon>
        <taxon>Bacillati</taxon>
        <taxon>Bacillota</taxon>
        <taxon>Bacilli</taxon>
        <taxon>Bacillales</taxon>
        <taxon>Bacillaceae</taxon>
        <taxon>Pradoshia</taxon>
    </lineage>
</organism>
<evidence type="ECO:0000256" key="5">
    <source>
        <dbReference type="ARBA" id="ARBA00022741"/>
    </source>
</evidence>
<evidence type="ECO:0000256" key="2">
    <source>
        <dbReference type="ARBA" id="ARBA00012438"/>
    </source>
</evidence>
<feature type="domain" description="Histidine kinase" evidence="10">
    <location>
        <begin position="267"/>
        <end position="476"/>
    </location>
</feature>
<dbReference type="EC" id="2.7.13.3" evidence="2"/>
<keyword evidence="12" id="KW-1185">Reference proteome</keyword>
<evidence type="ECO:0000313" key="12">
    <source>
        <dbReference type="Proteomes" id="UP000239663"/>
    </source>
</evidence>
<dbReference type="Gene3D" id="1.10.287.130">
    <property type="match status" value="1"/>
</dbReference>
<dbReference type="Pfam" id="PF00512">
    <property type="entry name" value="HisKA"/>
    <property type="match status" value="1"/>
</dbReference>
<dbReference type="Pfam" id="PF02518">
    <property type="entry name" value="HATPase_c"/>
    <property type="match status" value="1"/>
</dbReference>
<keyword evidence="9" id="KW-0472">Membrane</keyword>
<dbReference type="InterPro" id="IPR003661">
    <property type="entry name" value="HisK_dim/P_dom"/>
</dbReference>
<dbReference type="GO" id="GO:0000155">
    <property type="term" value="F:phosphorelay sensor kinase activity"/>
    <property type="evidence" value="ECO:0007669"/>
    <property type="project" value="InterPro"/>
</dbReference>
<dbReference type="PRINTS" id="PR00344">
    <property type="entry name" value="BCTRLSENSOR"/>
</dbReference>
<keyword evidence="9" id="KW-0812">Transmembrane</keyword>
<evidence type="ECO:0000256" key="9">
    <source>
        <dbReference type="SAM" id="Phobius"/>
    </source>
</evidence>
<comment type="catalytic activity">
    <reaction evidence="1">
        <text>ATP + protein L-histidine = ADP + protein N-phospho-L-histidine.</text>
        <dbReference type="EC" id="2.7.13.3"/>
    </reaction>
</comment>
<dbReference type="InterPro" id="IPR004358">
    <property type="entry name" value="Sig_transdc_His_kin-like_C"/>
</dbReference>
<dbReference type="InterPro" id="IPR036890">
    <property type="entry name" value="HATPase_C_sf"/>
</dbReference>
<keyword evidence="9" id="KW-1133">Transmembrane helix</keyword>
<dbReference type="SUPFAM" id="SSF47384">
    <property type="entry name" value="Homodimeric domain of signal transducing histidine kinase"/>
    <property type="match status" value="1"/>
</dbReference>
<keyword evidence="5" id="KW-0547">Nucleotide-binding</keyword>
<gene>
    <name evidence="11" type="ORF">CYL18_10685</name>
</gene>
<accession>A0A2S7MZN9</accession>
<dbReference type="Proteomes" id="UP000239663">
    <property type="component" value="Unassembled WGS sequence"/>
</dbReference>
<keyword evidence="3" id="KW-0597">Phosphoprotein</keyword>
<feature type="transmembrane region" description="Helical" evidence="9">
    <location>
        <begin position="124"/>
        <end position="155"/>
    </location>
</feature>
<dbReference type="SMART" id="SM00388">
    <property type="entry name" value="HisKA"/>
    <property type="match status" value="1"/>
</dbReference>
<evidence type="ECO:0000313" key="11">
    <source>
        <dbReference type="EMBL" id="PQD95239.1"/>
    </source>
</evidence>
<feature type="transmembrane region" description="Helical" evidence="9">
    <location>
        <begin position="218"/>
        <end position="239"/>
    </location>
</feature>
<evidence type="ECO:0000256" key="4">
    <source>
        <dbReference type="ARBA" id="ARBA00022679"/>
    </source>
</evidence>
<dbReference type="PANTHER" id="PTHR43065:SF46">
    <property type="entry name" value="C4-DICARBOXYLATE TRANSPORT SENSOR PROTEIN DCTB"/>
    <property type="match status" value="1"/>
</dbReference>
<dbReference type="EMBL" id="PKOZ01000005">
    <property type="protein sequence ID" value="PQD95239.1"/>
    <property type="molecule type" value="Genomic_DNA"/>
</dbReference>
<name>A0A2S7MZN9_9BACI</name>
<evidence type="ECO:0000256" key="6">
    <source>
        <dbReference type="ARBA" id="ARBA00022777"/>
    </source>
</evidence>
<dbReference type="InterPro" id="IPR036097">
    <property type="entry name" value="HisK_dim/P_sf"/>
</dbReference>
<keyword evidence="7" id="KW-0067">ATP-binding</keyword>
<protein>
    <recommendedName>
        <fullName evidence="2">histidine kinase</fullName>
        <ecNumber evidence="2">2.7.13.3</ecNumber>
    </recommendedName>
</protein>
<evidence type="ECO:0000256" key="8">
    <source>
        <dbReference type="ARBA" id="ARBA00023012"/>
    </source>
</evidence>
<evidence type="ECO:0000259" key="10">
    <source>
        <dbReference type="PROSITE" id="PS50109"/>
    </source>
</evidence>
<proteinExistence type="predicted"/>
<evidence type="ECO:0000256" key="3">
    <source>
        <dbReference type="ARBA" id="ARBA00022553"/>
    </source>
</evidence>
<feature type="transmembrane region" description="Helical" evidence="9">
    <location>
        <begin position="94"/>
        <end position="112"/>
    </location>
</feature>
<dbReference type="Gene3D" id="3.30.565.10">
    <property type="entry name" value="Histidine kinase-like ATPase, C-terminal domain"/>
    <property type="match status" value="1"/>
</dbReference>
<dbReference type="SMART" id="SM00387">
    <property type="entry name" value="HATPase_c"/>
    <property type="match status" value="1"/>
</dbReference>
<dbReference type="InterPro" id="IPR005467">
    <property type="entry name" value="His_kinase_dom"/>
</dbReference>